<dbReference type="Proteomes" id="UP001066276">
    <property type="component" value="Chromosome 1_2"/>
</dbReference>
<accession>A0AAV7VXI8</accession>
<evidence type="ECO:0000313" key="2">
    <source>
        <dbReference type="EMBL" id="KAJ1205046.1"/>
    </source>
</evidence>
<sequence length="97" mass="10353">MRFRCSRSWLRPHTAADWILGQGVPSGSTSDLHPRCGTMQCALGAHVPGSAPTKQQTGSWDKESPPGSTSDLHPRCRTTRCALGPCVPGSAPTQQQL</sequence>
<dbReference type="AlphaFoldDB" id="A0AAV7VXI8"/>
<keyword evidence="3" id="KW-1185">Reference proteome</keyword>
<evidence type="ECO:0000256" key="1">
    <source>
        <dbReference type="SAM" id="MobiDB-lite"/>
    </source>
</evidence>
<dbReference type="EMBL" id="JANPWB010000002">
    <property type="protein sequence ID" value="KAJ1205046.1"/>
    <property type="molecule type" value="Genomic_DNA"/>
</dbReference>
<feature type="region of interest" description="Disordered" evidence="1">
    <location>
        <begin position="46"/>
        <end position="76"/>
    </location>
</feature>
<reference evidence="2" key="1">
    <citation type="journal article" date="2022" name="bioRxiv">
        <title>Sequencing and chromosome-scale assembly of the giantPleurodeles waltlgenome.</title>
        <authorList>
            <person name="Brown T."/>
            <person name="Elewa A."/>
            <person name="Iarovenko S."/>
            <person name="Subramanian E."/>
            <person name="Araus A.J."/>
            <person name="Petzold A."/>
            <person name="Susuki M."/>
            <person name="Suzuki K.-i.T."/>
            <person name="Hayashi T."/>
            <person name="Toyoda A."/>
            <person name="Oliveira C."/>
            <person name="Osipova E."/>
            <person name="Leigh N.D."/>
            <person name="Simon A."/>
            <person name="Yun M.H."/>
        </authorList>
    </citation>
    <scope>NUCLEOTIDE SEQUENCE</scope>
    <source>
        <strain evidence="2">20211129_DDA</strain>
        <tissue evidence="2">Liver</tissue>
    </source>
</reference>
<gene>
    <name evidence="2" type="ORF">NDU88_000481</name>
</gene>
<organism evidence="2 3">
    <name type="scientific">Pleurodeles waltl</name>
    <name type="common">Iberian ribbed newt</name>
    <dbReference type="NCBI Taxonomy" id="8319"/>
    <lineage>
        <taxon>Eukaryota</taxon>
        <taxon>Metazoa</taxon>
        <taxon>Chordata</taxon>
        <taxon>Craniata</taxon>
        <taxon>Vertebrata</taxon>
        <taxon>Euteleostomi</taxon>
        <taxon>Amphibia</taxon>
        <taxon>Batrachia</taxon>
        <taxon>Caudata</taxon>
        <taxon>Salamandroidea</taxon>
        <taxon>Salamandridae</taxon>
        <taxon>Pleurodelinae</taxon>
        <taxon>Pleurodeles</taxon>
    </lineage>
</organism>
<proteinExistence type="predicted"/>
<protein>
    <submittedName>
        <fullName evidence="2">Uncharacterized protein</fullName>
    </submittedName>
</protein>
<evidence type="ECO:0000313" key="3">
    <source>
        <dbReference type="Proteomes" id="UP001066276"/>
    </source>
</evidence>
<name>A0AAV7VXI8_PLEWA</name>
<comment type="caution">
    <text evidence="2">The sequence shown here is derived from an EMBL/GenBank/DDBJ whole genome shotgun (WGS) entry which is preliminary data.</text>
</comment>